<dbReference type="Gene3D" id="3.60.21.10">
    <property type="match status" value="1"/>
</dbReference>
<evidence type="ECO:0000256" key="7">
    <source>
        <dbReference type="RuleBase" id="RU363069"/>
    </source>
</evidence>
<feature type="domain" description="Calcineurin-like phosphoesterase" evidence="8">
    <location>
        <begin position="1"/>
        <end position="223"/>
    </location>
</feature>
<dbReference type="InterPro" id="IPR026843">
    <property type="entry name" value="SbcD_C"/>
</dbReference>
<keyword evidence="6 7" id="KW-0269">Exonuclease</keyword>
<evidence type="ECO:0000313" key="10">
    <source>
        <dbReference type="EMBL" id="SDZ11790.1"/>
    </source>
</evidence>
<keyword evidence="11" id="KW-1185">Reference proteome</keyword>
<gene>
    <name evidence="7" type="primary">sbcD</name>
    <name evidence="10" type="ORF">SAMN05192546_10934</name>
</gene>
<dbReference type="Pfam" id="PF00149">
    <property type="entry name" value="Metallophos"/>
    <property type="match status" value="1"/>
</dbReference>
<evidence type="ECO:0000256" key="4">
    <source>
        <dbReference type="ARBA" id="ARBA00022722"/>
    </source>
</evidence>
<comment type="similarity">
    <text evidence="1 7">Belongs to the SbcD family.</text>
</comment>
<evidence type="ECO:0000256" key="1">
    <source>
        <dbReference type="ARBA" id="ARBA00010555"/>
    </source>
</evidence>
<comment type="function">
    <text evidence="7">SbcCD cleaves DNA hairpin structures. These structures can inhibit DNA replication and are intermediates in certain DNA recombination reactions. The complex acts as a 3'-&gt;5' double strand exonuclease that can open hairpins. It also has a 5' single-strand endonuclease activity.</text>
</comment>
<feature type="domain" description="Nuclease SbcCD subunit D C-terminal" evidence="9">
    <location>
        <begin position="273"/>
        <end position="357"/>
    </location>
</feature>
<accession>A0A1H3QES1</accession>
<evidence type="ECO:0000256" key="2">
    <source>
        <dbReference type="ARBA" id="ARBA00011322"/>
    </source>
</evidence>
<organism evidence="10 11">
    <name type="scientific">Tindallia californiensis</name>
    <dbReference type="NCBI Taxonomy" id="159292"/>
    <lineage>
        <taxon>Bacteria</taxon>
        <taxon>Bacillati</taxon>
        <taxon>Bacillota</taxon>
        <taxon>Clostridia</taxon>
        <taxon>Peptostreptococcales</taxon>
        <taxon>Tindalliaceae</taxon>
        <taxon>Tindallia</taxon>
    </lineage>
</organism>
<dbReference type="GO" id="GO:0006310">
    <property type="term" value="P:DNA recombination"/>
    <property type="evidence" value="ECO:0007669"/>
    <property type="project" value="UniProtKB-KW"/>
</dbReference>
<dbReference type="CDD" id="cd00840">
    <property type="entry name" value="MPP_Mre11_N"/>
    <property type="match status" value="1"/>
</dbReference>
<dbReference type="STRING" id="159292.SAMN05192546_10934"/>
<dbReference type="EMBL" id="FNPV01000009">
    <property type="protein sequence ID" value="SDZ11790.1"/>
    <property type="molecule type" value="Genomic_DNA"/>
</dbReference>
<evidence type="ECO:0000256" key="3">
    <source>
        <dbReference type="ARBA" id="ARBA00013365"/>
    </source>
</evidence>
<dbReference type="GO" id="GO:0004519">
    <property type="term" value="F:endonuclease activity"/>
    <property type="evidence" value="ECO:0007669"/>
    <property type="project" value="UniProtKB-KW"/>
</dbReference>
<dbReference type="InterPro" id="IPR050535">
    <property type="entry name" value="DNA_Repair-Maintenance_Comp"/>
</dbReference>
<dbReference type="Pfam" id="PF12320">
    <property type="entry name" value="SbcD_C"/>
    <property type="match status" value="1"/>
</dbReference>
<evidence type="ECO:0000256" key="5">
    <source>
        <dbReference type="ARBA" id="ARBA00022801"/>
    </source>
</evidence>
<reference evidence="10 11" key="1">
    <citation type="submission" date="2016-10" db="EMBL/GenBank/DDBJ databases">
        <authorList>
            <person name="de Groot N.N."/>
        </authorList>
    </citation>
    <scope>NUCLEOTIDE SEQUENCE [LARGE SCALE GENOMIC DNA]</scope>
    <source>
        <strain evidence="10 11">APO</strain>
    </source>
</reference>
<keyword evidence="7" id="KW-0233">DNA recombination</keyword>
<evidence type="ECO:0000256" key="6">
    <source>
        <dbReference type="ARBA" id="ARBA00022839"/>
    </source>
</evidence>
<dbReference type="NCBIfam" id="TIGR00619">
    <property type="entry name" value="sbcd"/>
    <property type="match status" value="1"/>
</dbReference>
<dbReference type="OrthoDB" id="9773856at2"/>
<sequence length="386" mass="43777">MRFIHTSDWHLGKVLREQSLLEDQKDMLEKLIGMIEKEKPDAVVIAGDLYDQSVPSAEAIKLLDQTLHQMVVTLKTPVLAIVGNHDSAERVRFGNRLMKQVGYHVTGSLEEAFEPVVLKDQHGPVHLFLIPYLTPGHIRDYFEMEKTPSYAEAYQKIMEVIQQKRDPAVRSVLVTHAFVTPGGIKMEGTSESERPLPSVGGAEQVPAEIFDGFHYVALGHLHREMKVGKETLRYSGSPLKYSISEEGHQKGVTLVEMDEAGQVSVSKMPIEPRRDLRTVEGGFQELLQHEKSEDYVFLQLQDLEPVPDAMERIRTVYPNALHLGRKHDRETGEIIGEAEAIGQKHPLQIITDFYEQVQGEKPDPLSQRIVEEVLESLIREEREEIL</sequence>
<keyword evidence="5 7" id="KW-0378">Hydrolase</keyword>
<dbReference type="PANTHER" id="PTHR30337">
    <property type="entry name" value="COMPONENT OF ATP-DEPENDENT DSDNA EXONUCLEASE"/>
    <property type="match status" value="1"/>
</dbReference>
<dbReference type="InterPro" id="IPR004843">
    <property type="entry name" value="Calcineurin-like_PHP"/>
</dbReference>
<evidence type="ECO:0000259" key="8">
    <source>
        <dbReference type="Pfam" id="PF00149"/>
    </source>
</evidence>
<dbReference type="GO" id="GO:0008408">
    <property type="term" value="F:3'-5' exonuclease activity"/>
    <property type="evidence" value="ECO:0007669"/>
    <property type="project" value="InterPro"/>
</dbReference>
<dbReference type="AlphaFoldDB" id="A0A1H3QES1"/>
<name>A0A1H3QES1_9FIRM</name>
<evidence type="ECO:0000313" key="11">
    <source>
        <dbReference type="Proteomes" id="UP000199230"/>
    </source>
</evidence>
<keyword evidence="7" id="KW-0255">Endonuclease</keyword>
<protein>
    <recommendedName>
        <fullName evidence="3 7">Nuclease SbcCD subunit D</fullName>
    </recommendedName>
</protein>
<dbReference type="RefSeq" id="WP_093314804.1">
    <property type="nucleotide sequence ID" value="NZ_FNPV01000009.1"/>
</dbReference>
<dbReference type="InterPro" id="IPR029052">
    <property type="entry name" value="Metallo-depent_PP-like"/>
</dbReference>
<dbReference type="Proteomes" id="UP000199230">
    <property type="component" value="Unassembled WGS sequence"/>
</dbReference>
<dbReference type="PANTHER" id="PTHR30337:SF0">
    <property type="entry name" value="NUCLEASE SBCCD SUBUNIT D"/>
    <property type="match status" value="1"/>
</dbReference>
<keyword evidence="7" id="KW-0235">DNA replication</keyword>
<dbReference type="SUPFAM" id="SSF56300">
    <property type="entry name" value="Metallo-dependent phosphatases"/>
    <property type="match status" value="1"/>
</dbReference>
<dbReference type="InterPro" id="IPR004593">
    <property type="entry name" value="SbcD"/>
</dbReference>
<dbReference type="GO" id="GO:0006260">
    <property type="term" value="P:DNA replication"/>
    <property type="evidence" value="ECO:0007669"/>
    <property type="project" value="UniProtKB-KW"/>
</dbReference>
<keyword evidence="4 7" id="KW-0540">Nuclease</keyword>
<evidence type="ECO:0000259" key="9">
    <source>
        <dbReference type="Pfam" id="PF12320"/>
    </source>
</evidence>
<dbReference type="InterPro" id="IPR041796">
    <property type="entry name" value="Mre11_N"/>
</dbReference>
<comment type="subunit">
    <text evidence="2 7">Heterodimer of SbcC and SbcD.</text>
</comment>
<proteinExistence type="inferred from homology"/>